<dbReference type="OrthoDB" id="9794313at2"/>
<dbReference type="PANTHER" id="PTHR10429">
    <property type="entry name" value="DNA-3-METHYLADENINE GLYCOSYLASE"/>
    <property type="match status" value="1"/>
</dbReference>
<name>A0A0R1HSN5_9LACO</name>
<comment type="caution">
    <text evidence="6">The sequence shown here is derived from an EMBL/GenBank/DDBJ whole genome shotgun (WGS) entry which is preliminary data.</text>
</comment>
<keyword evidence="2 5" id="KW-0227">DNA damage</keyword>
<dbReference type="PATRIC" id="fig|1302272.5.peg.345"/>
<keyword evidence="4 5" id="KW-0234">DNA repair</keyword>
<dbReference type="FunFam" id="3.10.300.10:FF:000001">
    <property type="entry name" value="Putative 3-methyladenine DNA glycosylase"/>
    <property type="match status" value="1"/>
</dbReference>
<dbReference type="CDD" id="cd00540">
    <property type="entry name" value="AAG"/>
    <property type="match status" value="1"/>
</dbReference>
<comment type="similarity">
    <text evidence="1 5">Belongs to the DNA glycosylase MPG family.</text>
</comment>
<dbReference type="PANTHER" id="PTHR10429:SF0">
    <property type="entry name" value="DNA-3-METHYLADENINE GLYCOSYLASE"/>
    <property type="match status" value="1"/>
</dbReference>
<dbReference type="GO" id="GO:0003905">
    <property type="term" value="F:alkylbase DNA N-glycosylase activity"/>
    <property type="evidence" value="ECO:0007669"/>
    <property type="project" value="InterPro"/>
</dbReference>
<organism evidence="6 7">
    <name type="scientific">Secundilactobacillus kimchicus JCM 15530</name>
    <dbReference type="NCBI Taxonomy" id="1302272"/>
    <lineage>
        <taxon>Bacteria</taxon>
        <taxon>Bacillati</taxon>
        <taxon>Bacillota</taxon>
        <taxon>Bacilli</taxon>
        <taxon>Lactobacillales</taxon>
        <taxon>Lactobacillaceae</taxon>
        <taxon>Secundilactobacillus</taxon>
    </lineage>
</organism>
<dbReference type="Gene3D" id="3.10.300.10">
    <property type="entry name" value="Methylpurine-DNA glycosylase (MPG)"/>
    <property type="match status" value="1"/>
</dbReference>
<evidence type="ECO:0000256" key="3">
    <source>
        <dbReference type="ARBA" id="ARBA00022801"/>
    </source>
</evidence>
<dbReference type="STRING" id="1302272.FC96_GL000348"/>
<evidence type="ECO:0000256" key="4">
    <source>
        <dbReference type="ARBA" id="ARBA00023204"/>
    </source>
</evidence>
<protein>
    <recommendedName>
        <fullName evidence="5">Putative 3-methyladenine DNA glycosylase</fullName>
        <ecNumber evidence="5">3.2.2.-</ecNumber>
    </recommendedName>
</protein>
<evidence type="ECO:0000313" key="7">
    <source>
        <dbReference type="Proteomes" id="UP000050911"/>
    </source>
</evidence>
<sequence length="210" mass="22866">MVIKTDFFESAPTAQLAQKLLGVVLTVTTKAGPLRAVIVETEAYVGQLDAADHGYGGRITRKNRALFAAPGTVFTYQMHRQTLLNFVTQAVGDPQGILIRAVQPIEGLSAMTQNRPKTGPALTNGPGKLTQALGLTMVLNGRLLPETPLTLSWDPIFQPREVQTTSRIGIANKGSWTAAPLRFLVAGNPFVSKQLKRDIDLDRYGWRSNN</sequence>
<keyword evidence="3 5" id="KW-0378">Hydrolase</keyword>
<dbReference type="SUPFAM" id="SSF50486">
    <property type="entry name" value="FMT C-terminal domain-like"/>
    <property type="match status" value="1"/>
</dbReference>
<dbReference type="AlphaFoldDB" id="A0A0R1HSN5"/>
<dbReference type="GO" id="GO:0003677">
    <property type="term" value="F:DNA binding"/>
    <property type="evidence" value="ECO:0007669"/>
    <property type="project" value="InterPro"/>
</dbReference>
<evidence type="ECO:0000256" key="5">
    <source>
        <dbReference type="HAMAP-Rule" id="MF_00527"/>
    </source>
</evidence>
<dbReference type="InterPro" id="IPR011034">
    <property type="entry name" value="Formyl_transferase-like_C_sf"/>
</dbReference>
<dbReference type="RefSeq" id="WP_056941770.1">
    <property type="nucleotide sequence ID" value="NZ_AZCX01000001.1"/>
</dbReference>
<accession>A0A0R1HSN5</accession>
<dbReference type="Pfam" id="PF02245">
    <property type="entry name" value="Pur_DNA_glyco"/>
    <property type="match status" value="1"/>
</dbReference>
<dbReference type="GO" id="GO:0006284">
    <property type="term" value="P:base-excision repair"/>
    <property type="evidence" value="ECO:0007669"/>
    <property type="project" value="InterPro"/>
</dbReference>
<evidence type="ECO:0000256" key="2">
    <source>
        <dbReference type="ARBA" id="ARBA00022763"/>
    </source>
</evidence>
<gene>
    <name evidence="6" type="ORF">FC96_GL000348</name>
</gene>
<dbReference type="InterPro" id="IPR036995">
    <property type="entry name" value="MPG_sf"/>
</dbReference>
<dbReference type="InterPro" id="IPR003180">
    <property type="entry name" value="MPG"/>
</dbReference>
<dbReference type="NCBIfam" id="TIGR00567">
    <property type="entry name" value="3mg"/>
    <property type="match status" value="1"/>
</dbReference>
<dbReference type="EMBL" id="AZCX01000001">
    <property type="protein sequence ID" value="KRK49423.1"/>
    <property type="molecule type" value="Genomic_DNA"/>
</dbReference>
<dbReference type="EC" id="3.2.2.-" evidence="5"/>
<proteinExistence type="inferred from homology"/>
<dbReference type="Proteomes" id="UP000050911">
    <property type="component" value="Unassembled WGS sequence"/>
</dbReference>
<reference evidence="6 7" key="1">
    <citation type="journal article" date="2015" name="Genome Announc.">
        <title>Expanding the biotechnology potential of lactobacilli through comparative genomics of 213 strains and associated genera.</title>
        <authorList>
            <person name="Sun Z."/>
            <person name="Harris H.M."/>
            <person name="McCann A."/>
            <person name="Guo C."/>
            <person name="Argimon S."/>
            <person name="Zhang W."/>
            <person name="Yang X."/>
            <person name="Jeffery I.B."/>
            <person name="Cooney J.C."/>
            <person name="Kagawa T.F."/>
            <person name="Liu W."/>
            <person name="Song Y."/>
            <person name="Salvetti E."/>
            <person name="Wrobel A."/>
            <person name="Rasinkangas P."/>
            <person name="Parkhill J."/>
            <person name="Rea M.C."/>
            <person name="O'Sullivan O."/>
            <person name="Ritari J."/>
            <person name="Douillard F.P."/>
            <person name="Paul Ross R."/>
            <person name="Yang R."/>
            <person name="Briner A.E."/>
            <person name="Felis G.E."/>
            <person name="de Vos W.M."/>
            <person name="Barrangou R."/>
            <person name="Klaenhammer T.R."/>
            <person name="Caufield P.W."/>
            <person name="Cui Y."/>
            <person name="Zhang H."/>
            <person name="O'Toole P.W."/>
        </authorList>
    </citation>
    <scope>NUCLEOTIDE SEQUENCE [LARGE SCALE GENOMIC DNA]</scope>
    <source>
        <strain evidence="6 7">JCM 15530</strain>
    </source>
</reference>
<evidence type="ECO:0000313" key="6">
    <source>
        <dbReference type="EMBL" id="KRK49423.1"/>
    </source>
</evidence>
<keyword evidence="7" id="KW-1185">Reference proteome</keyword>
<dbReference type="HAMAP" id="MF_00527">
    <property type="entry name" value="3MGH"/>
    <property type="match status" value="1"/>
</dbReference>
<evidence type="ECO:0000256" key="1">
    <source>
        <dbReference type="ARBA" id="ARBA00009232"/>
    </source>
</evidence>